<feature type="transmembrane region" description="Helical" evidence="8">
    <location>
        <begin position="79"/>
        <end position="112"/>
    </location>
</feature>
<dbReference type="InterPro" id="IPR000109">
    <property type="entry name" value="POT_fam"/>
</dbReference>
<keyword evidence="5 8" id="KW-1133">Transmembrane helix</keyword>
<feature type="transmembrane region" description="Helical" evidence="8">
    <location>
        <begin position="239"/>
        <end position="261"/>
    </location>
</feature>
<dbReference type="InterPro" id="IPR005279">
    <property type="entry name" value="Dipep/tripep_permease"/>
</dbReference>
<dbReference type="STRING" id="1817813.A2008_00950"/>
<dbReference type="InterPro" id="IPR036259">
    <property type="entry name" value="MFS_trans_sf"/>
</dbReference>
<dbReference type="AlphaFoldDB" id="A0A1F7WVB4"/>
<evidence type="ECO:0000256" key="8">
    <source>
        <dbReference type="SAM" id="Phobius"/>
    </source>
</evidence>
<dbReference type="PROSITE" id="PS01022">
    <property type="entry name" value="PTR2_1"/>
    <property type="match status" value="1"/>
</dbReference>
<dbReference type="EMBL" id="MGFH01000079">
    <property type="protein sequence ID" value="OGM06118.1"/>
    <property type="molecule type" value="Genomic_DNA"/>
</dbReference>
<proteinExistence type="inferred from homology"/>
<evidence type="ECO:0000256" key="7">
    <source>
        <dbReference type="RuleBase" id="RU003755"/>
    </source>
</evidence>
<feature type="transmembrane region" description="Helical" evidence="8">
    <location>
        <begin position="292"/>
        <end position="309"/>
    </location>
</feature>
<feature type="transmembrane region" description="Helical" evidence="8">
    <location>
        <begin position="461"/>
        <end position="480"/>
    </location>
</feature>
<dbReference type="PROSITE" id="PS01023">
    <property type="entry name" value="PTR2_2"/>
    <property type="match status" value="1"/>
</dbReference>
<evidence type="ECO:0000313" key="10">
    <source>
        <dbReference type="Proteomes" id="UP000178735"/>
    </source>
</evidence>
<dbReference type="PANTHER" id="PTHR23517:SF15">
    <property type="entry name" value="PROTON-DEPENDENT OLIGOPEPTIDE FAMILY TRANSPORT PROTEIN"/>
    <property type="match status" value="1"/>
</dbReference>
<evidence type="ECO:0000256" key="3">
    <source>
        <dbReference type="ARBA" id="ARBA00022475"/>
    </source>
</evidence>
<sequence length="524" mass="58193">MSIKSHPKGLYVLFFTEAWERFSYYGMRALLVLYLVKHINMARHEALEIYALYTGLVYFTPMIGGYLADKYLGARKAIIIGGLVMALGHLAMAFESLLYTALGLLIVGNGFFKPNISTIVGGLYEEHDPRRDGGFTIFYMGINLGAFFSPLVCGTLGETIGWHWGFSAAGIGMVAGLLVFLLGQKILGPKGFPPHSTREYLTAKDYFDVLVYTVASVAFVFGFLKFWEFFGPRWKEFTFASKTMFSVLSIAAVLAVGKLFAKKNRAVPGALYKNGAEETGDAPLSWEEWQRIIVICVISIFVIFFWMGFEQAGGTLTLFADQQTDRHFMGFEIPASYFQSINPLAIMLMAPFFSILWYSLDDSKYALSTPAKMAIGMITLGLGFIVMYFGQSLAFSGDSNKLTSVALTNGFQVFPGTVYIREFGKVGPLWLAMVYLIHTIGELCLSPIGLSMVTKLSPERFVSLMMGIWFVSSALSNYLAGRLEEILTVYQFNIYIFLIMSSIGAGLLLLALTPMLNKWSHGKA</sequence>
<feature type="transmembrane region" description="Helical" evidence="8">
    <location>
        <begin position="47"/>
        <end position="67"/>
    </location>
</feature>
<feature type="transmembrane region" description="Helical" evidence="8">
    <location>
        <begin position="164"/>
        <end position="188"/>
    </location>
</feature>
<keyword evidence="4 7" id="KW-0812">Transmembrane</keyword>
<feature type="transmembrane region" description="Helical" evidence="8">
    <location>
        <begin position="341"/>
        <end position="360"/>
    </location>
</feature>
<evidence type="ECO:0000256" key="2">
    <source>
        <dbReference type="ARBA" id="ARBA00022448"/>
    </source>
</evidence>
<dbReference type="CDD" id="cd17346">
    <property type="entry name" value="MFS_DtpA_like"/>
    <property type="match status" value="1"/>
</dbReference>
<dbReference type="Gene3D" id="1.20.1250.20">
    <property type="entry name" value="MFS general substrate transporter like domains"/>
    <property type="match status" value="1"/>
</dbReference>
<dbReference type="InterPro" id="IPR018456">
    <property type="entry name" value="PTR2_symporter_CS"/>
</dbReference>
<comment type="similarity">
    <text evidence="7">Belongs to the major facilitator superfamily. Proton-dependent oligopeptide transporter (POT/PTR) (TC 2.A.17) family.</text>
</comment>
<organism evidence="9 10">
    <name type="scientific">Candidatus Wallbacteria bacterium GWC2_49_35</name>
    <dbReference type="NCBI Taxonomy" id="1817813"/>
    <lineage>
        <taxon>Bacteria</taxon>
        <taxon>Candidatus Walliibacteriota</taxon>
    </lineage>
</organism>
<dbReference type="Proteomes" id="UP000178735">
    <property type="component" value="Unassembled WGS sequence"/>
</dbReference>
<dbReference type="GO" id="GO:0006857">
    <property type="term" value="P:oligopeptide transport"/>
    <property type="evidence" value="ECO:0007669"/>
    <property type="project" value="InterPro"/>
</dbReference>
<name>A0A1F7WVB4_9BACT</name>
<keyword evidence="3" id="KW-1003">Cell membrane</keyword>
<dbReference type="NCBIfam" id="TIGR00924">
    <property type="entry name" value="yjdL_sub1_fam"/>
    <property type="match status" value="1"/>
</dbReference>
<evidence type="ECO:0000256" key="1">
    <source>
        <dbReference type="ARBA" id="ARBA00004651"/>
    </source>
</evidence>
<keyword evidence="2 7" id="KW-0813">Transport</keyword>
<comment type="subcellular location">
    <subcellularLocation>
        <location evidence="1">Cell membrane</location>
        <topology evidence="1">Multi-pass membrane protein</topology>
    </subcellularLocation>
    <subcellularLocation>
        <location evidence="7">Membrane</location>
        <topology evidence="7">Multi-pass membrane protein</topology>
    </subcellularLocation>
</comment>
<feature type="transmembrane region" description="Helical" evidence="8">
    <location>
        <begin position="372"/>
        <end position="390"/>
    </location>
</feature>
<dbReference type="SUPFAM" id="SSF103473">
    <property type="entry name" value="MFS general substrate transporter"/>
    <property type="match status" value="1"/>
</dbReference>
<gene>
    <name evidence="9" type="ORF">A2008_00950</name>
</gene>
<evidence type="ECO:0000256" key="6">
    <source>
        <dbReference type="ARBA" id="ARBA00023136"/>
    </source>
</evidence>
<evidence type="ECO:0000256" key="5">
    <source>
        <dbReference type="ARBA" id="ARBA00022989"/>
    </source>
</evidence>
<evidence type="ECO:0000313" key="9">
    <source>
        <dbReference type="EMBL" id="OGM06118.1"/>
    </source>
</evidence>
<reference evidence="9 10" key="1">
    <citation type="journal article" date="2016" name="Nat. Commun.">
        <title>Thousands of microbial genomes shed light on interconnected biogeochemical processes in an aquifer system.</title>
        <authorList>
            <person name="Anantharaman K."/>
            <person name="Brown C.T."/>
            <person name="Hug L.A."/>
            <person name="Sharon I."/>
            <person name="Castelle C.J."/>
            <person name="Probst A.J."/>
            <person name="Thomas B.C."/>
            <person name="Singh A."/>
            <person name="Wilkins M.J."/>
            <person name="Karaoz U."/>
            <person name="Brodie E.L."/>
            <person name="Williams K.H."/>
            <person name="Hubbard S.S."/>
            <person name="Banfield J.F."/>
        </authorList>
    </citation>
    <scope>NUCLEOTIDE SEQUENCE [LARGE SCALE GENOMIC DNA]</scope>
</reference>
<dbReference type="GO" id="GO:1904680">
    <property type="term" value="F:peptide transmembrane transporter activity"/>
    <property type="evidence" value="ECO:0007669"/>
    <property type="project" value="InterPro"/>
</dbReference>
<dbReference type="PANTHER" id="PTHR23517">
    <property type="entry name" value="RESISTANCE PROTEIN MDTM, PUTATIVE-RELATED-RELATED"/>
    <property type="match status" value="1"/>
</dbReference>
<dbReference type="Pfam" id="PF00854">
    <property type="entry name" value="PTR2"/>
    <property type="match status" value="1"/>
</dbReference>
<feature type="transmembrane region" description="Helical" evidence="8">
    <location>
        <begin position="209"/>
        <end position="227"/>
    </location>
</feature>
<evidence type="ECO:0008006" key="11">
    <source>
        <dbReference type="Google" id="ProtNLM"/>
    </source>
</evidence>
<comment type="caution">
    <text evidence="9">The sequence shown here is derived from an EMBL/GenBank/DDBJ whole genome shotgun (WGS) entry which is preliminary data.</text>
</comment>
<dbReference type="GO" id="GO:0005886">
    <property type="term" value="C:plasma membrane"/>
    <property type="evidence" value="ECO:0007669"/>
    <property type="project" value="UniProtKB-SubCell"/>
</dbReference>
<feature type="transmembrane region" description="Helical" evidence="8">
    <location>
        <begin position="492"/>
        <end position="513"/>
    </location>
</feature>
<evidence type="ECO:0000256" key="4">
    <source>
        <dbReference type="ARBA" id="ARBA00022692"/>
    </source>
</evidence>
<accession>A0A1F7WVB4</accession>
<protein>
    <recommendedName>
        <fullName evidence="11">Peptide ABC transporter</fullName>
    </recommendedName>
</protein>
<dbReference type="InterPro" id="IPR050171">
    <property type="entry name" value="MFS_Transporters"/>
</dbReference>
<feature type="transmembrane region" description="Helical" evidence="8">
    <location>
        <begin position="133"/>
        <end position="152"/>
    </location>
</feature>
<keyword evidence="6 8" id="KW-0472">Membrane</keyword>